<protein>
    <recommendedName>
        <fullName evidence="5">SBP-type domain-containing protein</fullName>
    </recommendedName>
</protein>
<dbReference type="GO" id="GO:0003677">
    <property type="term" value="F:DNA binding"/>
    <property type="evidence" value="ECO:0007669"/>
    <property type="project" value="InterPro"/>
</dbReference>
<proteinExistence type="predicted"/>
<evidence type="ECO:0000259" key="5">
    <source>
        <dbReference type="PROSITE" id="PS51141"/>
    </source>
</evidence>
<evidence type="ECO:0000256" key="2">
    <source>
        <dbReference type="ARBA" id="ARBA00022771"/>
    </source>
</evidence>
<dbReference type="Gene3D" id="4.10.1100.10">
    <property type="entry name" value="Transcription factor, SBP-box domain"/>
    <property type="match status" value="1"/>
</dbReference>
<sequence length="515" mass="51603">MQAGDDAAAAAANDTAATQNLLASIAGILQNTTAAVPPGPPSSSPLGTGVGHVGPGGSPTHNRTSSNGGSNSANAQGVGLSPGLILLPASLPFLNAPGLQNLAPYLQLLPGLAPGGLGAGDGSVPFALPPLGLDGQLNLAALLGAGGLDLDGQAADLSALDPTRKAGGVAGSKRPADGSAGAPYKRERSEEGRSRESIPNLPHLKGKCHVEGCNADLTGLSSYYQRYRTCEVHLKAPSIVKDGLQQRFCQQCGRFHELSEFDGNKRSCRSRLQSHNVRRRKRTEEQMANAAAAESQGTVTASSLQAQGLSTLGQLPLQQPHGLLGPQPNLTDLLSQAGMDTLLSSALAGAGQDPTKQGKPDDALTALLNQLPQQLLSGLAPPDANQAALLALQSINADHLAPPLLDSLLKSAAAGAAPAPLPGEIPPPDLQQQLGMLLAGAPAAAAAIVGGEPGGVPDHAGLAAHLGDPSHVHAAAHAHGDPHLKPDGGPLGGAPGVHVPSGAGEGHPTDVGPQM</sequence>
<gene>
    <name evidence="6" type="ORF">Vretifemale_11857</name>
    <name evidence="7" type="ORF">Vretimale_8556</name>
</gene>
<accession>A0A8J4GB04</accession>
<keyword evidence="1" id="KW-0479">Metal-binding</keyword>
<dbReference type="SUPFAM" id="SSF103612">
    <property type="entry name" value="SBT domain"/>
    <property type="match status" value="1"/>
</dbReference>
<dbReference type="Proteomes" id="UP000722791">
    <property type="component" value="Unassembled WGS sequence"/>
</dbReference>
<organism evidence="7 8">
    <name type="scientific">Volvox reticuliferus</name>
    <dbReference type="NCBI Taxonomy" id="1737510"/>
    <lineage>
        <taxon>Eukaryota</taxon>
        <taxon>Viridiplantae</taxon>
        <taxon>Chlorophyta</taxon>
        <taxon>core chlorophytes</taxon>
        <taxon>Chlorophyceae</taxon>
        <taxon>CS clade</taxon>
        <taxon>Chlamydomonadales</taxon>
        <taxon>Volvocaceae</taxon>
        <taxon>Volvox</taxon>
    </lineage>
</organism>
<dbReference type="OrthoDB" id="514967at2759"/>
<keyword evidence="9" id="KW-1185">Reference proteome</keyword>
<feature type="region of interest" description="Disordered" evidence="4">
    <location>
        <begin position="273"/>
        <end position="299"/>
    </location>
</feature>
<dbReference type="PANTHER" id="PTHR31251:SF169">
    <property type="entry name" value="SQUAMOSA PROMOTER-BINDING-LIKE PROTEIN 8"/>
    <property type="match status" value="1"/>
</dbReference>
<feature type="compositionally biased region" description="Basic and acidic residues" evidence="4">
    <location>
        <begin position="184"/>
        <end position="196"/>
    </location>
</feature>
<dbReference type="InterPro" id="IPR004333">
    <property type="entry name" value="SBP_dom"/>
</dbReference>
<keyword evidence="3" id="KW-0862">Zinc</keyword>
<evidence type="ECO:0000313" key="9">
    <source>
        <dbReference type="Proteomes" id="UP000747110"/>
    </source>
</evidence>
<dbReference type="Pfam" id="PF03110">
    <property type="entry name" value="SBP"/>
    <property type="match status" value="1"/>
</dbReference>
<evidence type="ECO:0000313" key="8">
    <source>
        <dbReference type="Proteomes" id="UP000722791"/>
    </source>
</evidence>
<dbReference type="EMBL" id="BNCQ01000014">
    <property type="protein sequence ID" value="GIM03881.1"/>
    <property type="molecule type" value="Genomic_DNA"/>
</dbReference>
<name>A0A8J4GB04_9CHLO</name>
<dbReference type="PANTHER" id="PTHR31251">
    <property type="entry name" value="SQUAMOSA PROMOTER-BINDING-LIKE PROTEIN 4"/>
    <property type="match status" value="1"/>
</dbReference>
<feature type="compositionally biased region" description="Gly residues" evidence="4">
    <location>
        <begin position="48"/>
        <end position="57"/>
    </location>
</feature>
<feature type="region of interest" description="Disordered" evidence="4">
    <location>
        <begin position="165"/>
        <end position="200"/>
    </location>
</feature>
<dbReference type="EMBL" id="BNCP01000025">
    <property type="protein sequence ID" value="GIL83040.1"/>
    <property type="molecule type" value="Genomic_DNA"/>
</dbReference>
<comment type="caution">
    <text evidence="7">The sequence shown here is derived from an EMBL/GenBank/DDBJ whole genome shotgun (WGS) entry which is preliminary data.</text>
</comment>
<dbReference type="InterPro" id="IPR044817">
    <property type="entry name" value="SBP-like"/>
</dbReference>
<evidence type="ECO:0000256" key="4">
    <source>
        <dbReference type="SAM" id="MobiDB-lite"/>
    </source>
</evidence>
<evidence type="ECO:0000256" key="3">
    <source>
        <dbReference type="ARBA" id="ARBA00022833"/>
    </source>
</evidence>
<keyword evidence="2" id="KW-0863">Zinc-finger</keyword>
<feature type="domain" description="SBP-type" evidence="5">
    <location>
        <begin position="205"/>
        <end position="282"/>
    </location>
</feature>
<dbReference type="Proteomes" id="UP000747110">
    <property type="component" value="Unassembled WGS sequence"/>
</dbReference>
<dbReference type="GO" id="GO:0008270">
    <property type="term" value="F:zinc ion binding"/>
    <property type="evidence" value="ECO:0007669"/>
    <property type="project" value="UniProtKB-KW"/>
</dbReference>
<evidence type="ECO:0000256" key="1">
    <source>
        <dbReference type="ARBA" id="ARBA00022723"/>
    </source>
</evidence>
<evidence type="ECO:0000313" key="6">
    <source>
        <dbReference type="EMBL" id="GIL83040.1"/>
    </source>
</evidence>
<dbReference type="GO" id="GO:0005634">
    <property type="term" value="C:nucleus"/>
    <property type="evidence" value="ECO:0007669"/>
    <property type="project" value="InterPro"/>
</dbReference>
<dbReference type="PROSITE" id="PS51141">
    <property type="entry name" value="ZF_SBP"/>
    <property type="match status" value="1"/>
</dbReference>
<dbReference type="InterPro" id="IPR036893">
    <property type="entry name" value="SBP_sf"/>
</dbReference>
<evidence type="ECO:0000313" key="7">
    <source>
        <dbReference type="EMBL" id="GIM03881.1"/>
    </source>
</evidence>
<reference evidence="7" key="1">
    <citation type="journal article" date="2021" name="Proc. Natl. Acad. Sci. U.S.A.">
        <title>Three genomes in the algal genus Volvox reveal the fate of a haploid sex-determining region after a transition to homothallism.</title>
        <authorList>
            <person name="Yamamoto K."/>
            <person name="Hamaji T."/>
            <person name="Kawai-Toyooka H."/>
            <person name="Matsuzaki R."/>
            <person name="Takahashi F."/>
            <person name="Nishimura Y."/>
            <person name="Kawachi M."/>
            <person name="Noguchi H."/>
            <person name="Minakuchi Y."/>
            <person name="Umen J.G."/>
            <person name="Toyoda A."/>
            <person name="Nozaki H."/>
        </authorList>
    </citation>
    <scope>NUCLEOTIDE SEQUENCE</scope>
    <source>
        <strain evidence="7">NIES-3785</strain>
        <strain evidence="6">NIES-3786</strain>
    </source>
</reference>
<dbReference type="AlphaFoldDB" id="A0A8J4GB04"/>
<feature type="region of interest" description="Disordered" evidence="4">
    <location>
        <begin position="472"/>
        <end position="515"/>
    </location>
</feature>
<feature type="compositionally biased region" description="Low complexity" evidence="4">
    <location>
        <begin position="58"/>
        <end position="74"/>
    </location>
</feature>
<feature type="region of interest" description="Disordered" evidence="4">
    <location>
        <begin position="32"/>
        <end position="74"/>
    </location>
</feature>